<dbReference type="SUPFAM" id="SSF47384">
    <property type="entry name" value="Homodimeric domain of signal transducing histidine kinase"/>
    <property type="match status" value="1"/>
</dbReference>
<keyword evidence="4" id="KW-0808">Transferase</keyword>
<keyword evidence="12" id="KW-1185">Reference proteome</keyword>
<keyword evidence="9" id="KW-0472">Membrane</keyword>
<dbReference type="InterPro" id="IPR036890">
    <property type="entry name" value="HATPase_C_sf"/>
</dbReference>
<dbReference type="Pfam" id="PF02518">
    <property type="entry name" value="HATPase_c"/>
    <property type="match status" value="1"/>
</dbReference>
<keyword evidence="7" id="KW-0067">ATP-binding</keyword>
<evidence type="ECO:0000256" key="6">
    <source>
        <dbReference type="ARBA" id="ARBA00022777"/>
    </source>
</evidence>
<dbReference type="PRINTS" id="PR00344">
    <property type="entry name" value="BCTRLSENSOR"/>
</dbReference>
<keyword evidence="3" id="KW-0597">Phosphoprotein</keyword>
<evidence type="ECO:0000313" key="11">
    <source>
        <dbReference type="EMBL" id="NIA69673.1"/>
    </source>
</evidence>
<dbReference type="SUPFAM" id="SSF55874">
    <property type="entry name" value="ATPase domain of HSP90 chaperone/DNA topoisomerase II/histidine kinase"/>
    <property type="match status" value="1"/>
</dbReference>
<dbReference type="GO" id="GO:0005524">
    <property type="term" value="F:ATP binding"/>
    <property type="evidence" value="ECO:0007669"/>
    <property type="project" value="UniProtKB-KW"/>
</dbReference>
<dbReference type="InterPro" id="IPR036097">
    <property type="entry name" value="HisK_dim/P_sf"/>
</dbReference>
<feature type="transmembrane region" description="Helical" evidence="9">
    <location>
        <begin position="189"/>
        <end position="210"/>
    </location>
</feature>
<dbReference type="EC" id="2.7.13.3" evidence="2"/>
<comment type="catalytic activity">
    <reaction evidence="1">
        <text>ATP + protein L-histidine = ADP + protein N-phospho-L-histidine.</text>
        <dbReference type="EC" id="2.7.13.3"/>
    </reaction>
</comment>
<dbReference type="PANTHER" id="PTHR43065:SF46">
    <property type="entry name" value="C4-DICARBOXYLATE TRANSPORT SENSOR PROTEIN DCTB"/>
    <property type="match status" value="1"/>
</dbReference>
<dbReference type="PROSITE" id="PS50109">
    <property type="entry name" value="HIS_KIN"/>
    <property type="match status" value="1"/>
</dbReference>
<evidence type="ECO:0000256" key="7">
    <source>
        <dbReference type="ARBA" id="ARBA00022840"/>
    </source>
</evidence>
<dbReference type="RefSeq" id="WP_167225521.1">
    <property type="nucleotide sequence ID" value="NZ_JAAQPH010000010.1"/>
</dbReference>
<evidence type="ECO:0000256" key="1">
    <source>
        <dbReference type="ARBA" id="ARBA00000085"/>
    </source>
</evidence>
<keyword evidence="9" id="KW-0812">Transmembrane</keyword>
<sequence>MRRFAILSFLVIVATTATLGFFLSSYLTRQMPFQDAVEATESLNALVRAEGAERGFHEDSQGADTPEMAVILRYLQHLPDVYLATIYRADGSMIWSTDGTLNSAGVQENDQLAGALSGTLNPEIRPLPQADRHGLSAIPPSATSFVTFAIPIWSSDDTSIVGAVEIRKVPETLLGSIGRVTHLAWASEAVAGAVLFCGLLLVVIYTTRVLQRHEARLIERERLAVVGEMASSVAHGLRNPLAAIRSCAELVLDDDLPASARGPVSDIVEQSERLESWIRSFLTRALEDPVGGVGNTDVDQVIGKCLENFLSQMRDRGIVAEFAYRGRSPCVVAQSSEVEQVLNSILSNSIEAMQAGGKIKISRDIQSDGQVCILIEDNGPGIPGEMVRRLFSPFESGKSTGLGIGLVLARGIVERLGGSLELRNRKRRGVEVMCTIPTCDTLS</sequence>
<feature type="domain" description="Histidine kinase" evidence="10">
    <location>
        <begin position="232"/>
        <end position="440"/>
    </location>
</feature>
<dbReference type="EMBL" id="JAAQPH010000010">
    <property type="protein sequence ID" value="NIA69673.1"/>
    <property type="molecule type" value="Genomic_DNA"/>
</dbReference>
<keyword evidence="9" id="KW-1133">Transmembrane helix</keyword>
<accession>A0A967K774</accession>
<keyword evidence="6" id="KW-0418">Kinase</keyword>
<dbReference type="PANTHER" id="PTHR43065">
    <property type="entry name" value="SENSOR HISTIDINE KINASE"/>
    <property type="match status" value="1"/>
</dbReference>
<proteinExistence type="predicted"/>
<dbReference type="InterPro" id="IPR003661">
    <property type="entry name" value="HisK_dim/P_dom"/>
</dbReference>
<gene>
    <name evidence="11" type="ORF">HBA54_13810</name>
</gene>
<dbReference type="Gene3D" id="3.30.565.10">
    <property type="entry name" value="Histidine kinase-like ATPase, C-terminal domain"/>
    <property type="match status" value="1"/>
</dbReference>
<name>A0A967K774_9PROT</name>
<evidence type="ECO:0000256" key="5">
    <source>
        <dbReference type="ARBA" id="ARBA00022741"/>
    </source>
</evidence>
<evidence type="ECO:0000256" key="4">
    <source>
        <dbReference type="ARBA" id="ARBA00022679"/>
    </source>
</evidence>
<keyword evidence="8" id="KW-0902">Two-component regulatory system</keyword>
<evidence type="ECO:0000256" key="8">
    <source>
        <dbReference type="ARBA" id="ARBA00023012"/>
    </source>
</evidence>
<dbReference type="InterPro" id="IPR004358">
    <property type="entry name" value="Sig_transdc_His_kin-like_C"/>
</dbReference>
<dbReference type="InterPro" id="IPR005467">
    <property type="entry name" value="His_kinase_dom"/>
</dbReference>
<dbReference type="Gene3D" id="1.10.287.130">
    <property type="match status" value="1"/>
</dbReference>
<evidence type="ECO:0000313" key="12">
    <source>
        <dbReference type="Proteomes" id="UP000761264"/>
    </source>
</evidence>
<dbReference type="SMART" id="SM00387">
    <property type="entry name" value="HATPase_c"/>
    <property type="match status" value="1"/>
</dbReference>
<dbReference type="CDD" id="cd00082">
    <property type="entry name" value="HisKA"/>
    <property type="match status" value="1"/>
</dbReference>
<evidence type="ECO:0000256" key="2">
    <source>
        <dbReference type="ARBA" id="ARBA00012438"/>
    </source>
</evidence>
<protein>
    <recommendedName>
        <fullName evidence="2">histidine kinase</fullName>
        <ecNumber evidence="2">2.7.13.3</ecNumber>
    </recommendedName>
</protein>
<dbReference type="CDD" id="cd00075">
    <property type="entry name" value="HATPase"/>
    <property type="match status" value="1"/>
</dbReference>
<evidence type="ECO:0000256" key="3">
    <source>
        <dbReference type="ARBA" id="ARBA00022553"/>
    </source>
</evidence>
<dbReference type="SMART" id="SM00388">
    <property type="entry name" value="HisKA"/>
    <property type="match status" value="1"/>
</dbReference>
<dbReference type="Proteomes" id="UP000761264">
    <property type="component" value="Unassembled WGS sequence"/>
</dbReference>
<reference evidence="11" key="1">
    <citation type="submission" date="2020-03" db="EMBL/GenBank/DDBJ databases">
        <title>Genome of Pelagibius litoralis DSM 21314T.</title>
        <authorList>
            <person name="Wang G."/>
        </authorList>
    </citation>
    <scope>NUCLEOTIDE SEQUENCE</scope>
    <source>
        <strain evidence="11">DSM 21314</strain>
    </source>
</reference>
<dbReference type="InterPro" id="IPR003594">
    <property type="entry name" value="HATPase_dom"/>
</dbReference>
<evidence type="ECO:0000256" key="9">
    <source>
        <dbReference type="SAM" id="Phobius"/>
    </source>
</evidence>
<organism evidence="11 12">
    <name type="scientific">Pelagibius litoralis</name>
    <dbReference type="NCBI Taxonomy" id="374515"/>
    <lineage>
        <taxon>Bacteria</taxon>
        <taxon>Pseudomonadati</taxon>
        <taxon>Pseudomonadota</taxon>
        <taxon>Alphaproteobacteria</taxon>
        <taxon>Rhodospirillales</taxon>
        <taxon>Rhodovibrionaceae</taxon>
        <taxon>Pelagibius</taxon>
    </lineage>
</organism>
<dbReference type="GO" id="GO:0000155">
    <property type="term" value="F:phosphorelay sensor kinase activity"/>
    <property type="evidence" value="ECO:0007669"/>
    <property type="project" value="InterPro"/>
</dbReference>
<dbReference type="AlphaFoldDB" id="A0A967K774"/>
<keyword evidence="5" id="KW-0547">Nucleotide-binding</keyword>
<evidence type="ECO:0000259" key="10">
    <source>
        <dbReference type="PROSITE" id="PS50109"/>
    </source>
</evidence>
<dbReference type="Pfam" id="PF00512">
    <property type="entry name" value="HisKA"/>
    <property type="match status" value="1"/>
</dbReference>
<comment type="caution">
    <text evidence="11">The sequence shown here is derived from an EMBL/GenBank/DDBJ whole genome shotgun (WGS) entry which is preliminary data.</text>
</comment>